<name>A0A3R7LGA0_9RHOB</name>
<keyword evidence="2" id="KW-1185">Reference proteome</keyword>
<dbReference type="NCBIfam" id="TIGR01537">
    <property type="entry name" value="portal_HK97"/>
    <property type="match status" value="1"/>
</dbReference>
<gene>
    <name evidence="1" type="ORF">A7A09_019210</name>
</gene>
<dbReference type="EMBL" id="PXNQ02000015">
    <property type="protein sequence ID" value="RNF32944.1"/>
    <property type="molecule type" value="Genomic_DNA"/>
</dbReference>
<dbReference type="AlphaFoldDB" id="A0A3R7LGA0"/>
<dbReference type="InterPro" id="IPR006944">
    <property type="entry name" value="Phage/GTA_portal"/>
</dbReference>
<dbReference type="OrthoDB" id="7592047at2"/>
<evidence type="ECO:0000313" key="1">
    <source>
        <dbReference type="EMBL" id="RNF32944.1"/>
    </source>
</evidence>
<organism evidence="1 2">
    <name type="scientific">Paracoccus methylarcula</name>
    <dbReference type="NCBI Taxonomy" id="72022"/>
    <lineage>
        <taxon>Bacteria</taxon>
        <taxon>Pseudomonadati</taxon>
        <taxon>Pseudomonadota</taxon>
        <taxon>Alphaproteobacteria</taxon>
        <taxon>Rhodobacterales</taxon>
        <taxon>Paracoccaceae</taxon>
        <taxon>Paracoccus</taxon>
    </lineage>
</organism>
<accession>A0A3R7LGA0</accession>
<sequence length="288" mass="32099">MKVMRGDQVIALLPIDPARVTVEQNDNMSLSYRYQKPKGEAKVLAAKDIFHIRGFTLDGICGRSMVKQAAEAIGLALQAERAAARLFKNGMIVGGVLKHKGKLSPEAYDRLKASMDEREGSEQANKWMILEEAMEADTGGHSAKDSQHLETRSHQVEEIARVFGVPRPLLMVDETSWGSGIDVLGQLFVRYGLNPWFTAWEQAINRDLLSRREEDQFYAKFNAGGLLRGSMKDMADFFAKGLGAGGHHPFLHPDEARDWLELGHRDDLPVAVSKAKEANNDDPQRTQD</sequence>
<dbReference type="Proteomes" id="UP000238137">
    <property type="component" value="Unassembled WGS sequence"/>
</dbReference>
<proteinExistence type="predicted"/>
<dbReference type="InterPro" id="IPR006427">
    <property type="entry name" value="Portal_HK97"/>
</dbReference>
<reference evidence="1" key="1">
    <citation type="submission" date="2018-05" db="EMBL/GenBank/DDBJ databases">
        <title>Reclassification of Methylarcula marina and Methylarcula terricola as Paracoccus methylarcula sp.nov., comb.nov. and Paracoccus terricola comb.nov.</title>
        <authorList>
            <person name="Shmareva M.N."/>
            <person name="Doronina N.V."/>
            <person name="Vasilenko O.V."/>
            <person name="Tarlachkov S.V."/>
            <person name="Trotsenko Y.A."/>
        </authorList>
    </citation>
    <scope>NUCLEOTIDE SEQUENCE [LARGE SCALE GENOMIC DNA]</scope>
    <source>
        <strain evidence="1">VKM B-2159</strain>
    </source>
</reference>
<comment type="caution">
    <text evidence="1">The sequence shown here is derived from an EMBL/GenBank/DDBJ whole genome shotgun (WGS) entry which is preliminary data.</text>
</comment>
<dbReference type="Pfam" id="PF04860">
    <property type="entry name" value="Phage_portal"/>
    <property type="match status" value="1"/>
</dbReference>
<protein>
    <submittedName>
        <fullName evidence="1">Phage portal protein</fullName>
    </submittedName>
</protein>
<evidence type="ECO:0000313" key="2">
    <source>
        <dbReference type="Proteomes" id="UP000238137"/>
    </source>
</evidence>